<accession>A0AAW2C200</accession>
<evidence type="ECO:0000313" key="3">
    <source>
        <dbReference type="Proteomes" id="UP001459277"/>
    </source>
</evidence>
<reference evidence="2 3" key="1">
    <citation type="submission" date="2024-01" db="EMBL/GenBank/DDBJ databases">
        <title>A telomere-to-telomere, gap-free genome of sweet tea (Lithocarpus litseifolius).</title>
        <authorList>
            <person name="Zhou J."/>
        </authorList>
    </citation>
    <scope>NUCLEOTIDE SEQUENCE [LARGE SCALE GENOMIC DNA]</scope>
    <source>
        <strain evidence="2">Zhou-2022a</strain>
        <tissue evidence="2">Leaf</tissue>
    </source>
</reference>
<dbReference type="InterPro" id="IPR019557">
    <property type="entry name" value="AminoTfrase-like_pln_mobile"/>
</dbReference>
<dbReference type="Proteomes" id="UP001459277">
    <property type="component" value="Unassembled WGS sequence"/>
</dbReference>
<comment type="caution">
    <text evidence="2">The sequence shown here is derived from an EMBL/GenBank/DDBJ whole genome shotgun (WGS) entry which is preliminary data.</text>
</comment>
<dbReference type="Pfam" id="PF10536">
    <property type="entry name" value="PMD"/>
    <property type="match status" value="1"/>
</dbReference>
<gene>
    <name evidence="2" type="ORF">SO802_026503</name>
</gene>
<evidence type="ECO:0000313" key="2">
    <source>
        <dbReference type="EMBL" id="KAK9991518.1"/>
    </source>
</evidence>
<keyword evidence="3" id="KW-1185">Reference proteome</keyword>
<sequence length="171" mass="19686">MEPQINEESEIVRPSSENTSLLMEQTNHRSEIIWNGEDPGPFQCSGRSKEMENISMQDNWVIDVIKLVGLEGLFRAPSREINHGLISALVKRWRSETHTFHLPHALLGDKIFMDKTGDRVHLMHLEFLRNLRDSPQYSWGSGCLAWLYRELCQASHKETSQIGGALQLIQY</sequence>
<dbReference type="PANTHER" id="PTHR46033">
    <property type="entry name" value="PROTEIN MAIN-LIKE 2"/>
    <property type="match status" value="1"/>
</dbReference>
<evidence type="ECO:0000259" key="1">
    <source>
        <dbReference type="Pfam" id="PF10536"/>
    </source>
</evidence>
<dbReference type="EMBL" id="JAZDWU010000009">
    <property type="protein sequence ID" value="KAK9991518.1"/>
    <property type="molecule type" value="Genomic_DNA"/>
</dbReference>
<protein>
    <recommendedName>
        <fullName evidence="1">Aminotransferase-like plant mobile domain-containing protein</fullName>
    </recommendedName>
</protein>
<dbReference type="PANTHER" id="PTHR46033:SF8">
    <property type="entry name" value="PROTEIN MAINTENANCE OF MERISTEMS-LIKE"/>
    <property type="match status" value="1"/>
</dbReference>
<dbReference type="AlphaFoldDB" id="A0AAW2C200"/>
<name>A0AAW2C200_9ROSI</name>
<proteinExistence type="predicted"/>
<dbReference type="GO" id="GO:0010073">
    <property type="term" value="P:meristem maintenance"/>
    <property type="evidence" value="ECO:0007669"/>
    <property type="project" value="InterPro"/>
</dbReference>
<dbReference type="InterPro" id="IPR044824">
    <property type="entry name" value="MAIN-like"/>
</dbReference>
<organism evidence="2 3">
    <name type="scientific">Lithocarpus litseifolius</name>
    <dbReference type="NCBI Taxonomy" id="425828"/>
    <lineage>
        <taxon>Eukaryota</taxon>
        <taxon>Viridiplantae</taxon>
        <taxon>Streptophyta</taxon>
        <taxon>Embryophyta</taxon>
        <taxon>Tracheophyta</taxon>
        <taxon>Spermatophyta</taxon>
        <taxon>Magnoliopsida</taxon>
        <taxon>eudicotyledons</taxon>
        <taxon>Gunneridae</taxon>
        <taxon>Pentapetalae</taxon>
        <taxon>rosids</taxon>
        <taxon>fabids</taxon>
        <taxon>Fagales</taxon>
        <taxon>Fagaceae</taxon>
        <taxon>Lithocarpus</taxon>
    </lineage>
</organism>
<feature type="domain" description="Aminotransferase-like plant mobile" evidence="1">
    <location>
        <begin position="106"/>
        <end position="170"/>
    </location>
</feature>